<evidence type="ECO:0000313" key="11">
    <source>
        <dbReference type="EMBL" id="GAA4959817.1"/>
    </source>
</evidence>
<keyword evidence="6 9" id="KW-0479">Metal-binding</keyword>
<evidence type="ECO:0000256" key="5">
    <source>
        <dbReference type="ARBA" id="ARBA00022679"/>
    </source>
</evidence>
<evidence type="ECO:0000259" key="10">
    <source>
        <dbReference type="PROSITE" id="PS50972"/>
    </source>
</evidence>
<evidence type="ECO:0000256" key="8">
    <source>
        <dbReference type="ARBA" id="ARBA00022909"/>
    </source>
</evidence>
<dbReference type="PROSITE" id="PS50972">
    <property type="entry name" value="PTERIN_BINDING"/>
    <property type="match status" value="1"/>
</dbReference>
<dbReference type="NCBIfam" id="TIGR01496">
    <property type="entry name" value="DHPS"/>
    <property type="match status" value="1"/>
</dbReference>
<comment type="caution">
    <text evidence="11">The sequence shown here is derived from an EMBL/GenBank/DDBJ whole genome shotgun (WGS) entry which is preliminary data.</text>
</comment>
<dbReference type="SUPFAM" id="SSF51717">
    <property type="entry name" value="Dihydropteroate synthetase-like"/>
    <property type="match status" value="1"/>
</dbReference>
<dbReference type="RefSeq" id="WP_345427756.1">
    <property type="nucleotide sequence ID" value="NZ_AP031496.1"/>
</dbReference>
<dbReference type="Proteomes" id="UP001409585">
    <property type="component" value="Unassembled WGS sequence"/>
</dbReference>
<evidence type="ECO:0000256" key="6">
    <source>
        <dbReference type="ARBA" id="ARBA00022723"/>
    </source>
</evidence>
<dbReference type="InterPro" id="IPR045031">
    <property type="entry name" value="DHP_synth-like"/>
</dbReference>
<dbReference type="Pfam" id="PF00809">
    <property type="entry name" value="Pterin_bind"/>
    <property type="match status" value="1"/>
</dbReference>
<keyword evidence="5 9" id="KW-0808">Transferase</keyword>
<keyword evidence="7 9" id="KW-0460">Magnesium</keyword>
<sequence length="287" mass="30666">MAPTQLRCGDLSISLASPLVMAIVNVTPDSFSDGGSYHSAQGQLQLTAVLNRVEAMLQEGADIIDVGGESTRPGAIPVSLEDELARVIPVIEAIRKRFDVVVSVDTSRPEVISQAADAGAGIINDVRALELPGALAAAANTSLPVCLMHMRGSPQTMQANTEYDDCLNEVHAYLAGRQRAALDASIAGDNILLDPGFGFGKTEQHNLALINQLYRFHDLECPLLVGVSRKSTIGTILNKPVEERLVGSLVLAYESLRQGAKILRVHDVGPTVDMVKMYNALDQNRGS</sequence>
<dbReference type="GO" id="GO:0046872">
    <property type="term" value="F:metal ion binding"/>
    <property type="evidence" value="ECO:0007669"/>
    <property type="project" value="UniProtKB-KW"/>
</dbReference>
<comment type="pathway">
    <text evidence="3 9">Cofactor biosynthesis; tetrahydrofolate biosynthesis; 7,8-dihydrofolate from 2-amino-4-hydroxy-6-hydroxymethyl-7,8-dihydropteridine diphosphate and 4-aminobenzoate: step 1/2.</text>
</comment>
<dbReference type="InterPro" id="IPR006390">
    <property type="entry name" value="DHP_synth_dom"/>
</dbReference>
<proteinExistence type="inferred from homology"/>
<protein>
    <recommendedName>
        <fullName evidence="4 9">Dihydropteroate synthase</fullName>
        <shortName evidence="9">DHPS</shortName>
        <ecNumber evidence="4 9">2.5.1.15</ecNumber>
    </recommendedName>
    <alternativeName>
        <fullName evidence="9">Dihydropteroate pyrophosphorylase</fullName>
    </alternativeName>
</protein>
<evidence type="ECO:0000256" key="9">
    <source>
        <dbReference type="RuleBase" id="RU361205"/>
    </source>
</evidence>
<dbReference type="PANTHER" id="PTHR20941:SF1">
    <property type="entry name" value="FOLIC ACID SYNTHESIS PROTEIN FOL1"/>
    <property type="match status" value="1"/>
</dbReference>
<evidence type="ECO:0000313" key="12">
    <source>
        <dbReference type="Proteomes" id="UP001409585"/>
    </source>
</evidence>
<dbReference type="InterPro" id="IPR011005">
    <property type="entry name" value="Dihydropteroate_synth-like_sf"/>
</dbReference>
<dbReference type="GO" id="GO:0046656">
    <property type="term" value="P:folic acid biosynthetic process"/>
    <property type="evidence" value="ECO:0007669"/>
    <property type="project" value="UniProtKB-KW"/>
</dbReference>
<gene>
    <name evidence="11" type="primary">folP</name>
    <name evidence="11" type="ORF">GCM10025791_46250</name>
</gene>
<dbReference type="PROSITE" id="PS00793">
    <property type="entry name" value="DHPS_2"/>
    <property type="match status" value="1"/>
</dbReference>
<evidence type="ECO:0000256" key="7">
    <source>
        <dbReference type="ARBA" id="ARBA00022842"/>
    </source>
</evidence>
<dbReference type="CDD" id="cd00739">
    <property type="entry name" value="DHPS"/>
    <property type="match status" value="1"/>
</dbReference>
<dbReference type="Gene3D" id="3.20.20.20">
    <property type="entry name" value="Dihydropteroate synthase-like"/>
    <property type="match status" value="1"/>
</dbReference>
<dbReference type="EC" id="2.5.1.15" evidence="4 9"/>
<reference evidence="12" key="1">
    <citation type="journal article" date="2019" name="Int. J. Syst. Evol. Microbiol.">
        <title>The Global Catalogue of Microorganisms (GCM) 10K type strain sequencing project: providing services to taxonomists for standard genome sequencing and annotation.</title>
        <authorList>
            <consortium name="The Broad Institute Genomics Platform"/>
            <consortium name="The Broad Institute Genome Sequencing Center for Infectious Disease"/>
            <person name="Wu L."/>
            <person name="Ma J."/>
        </authorList>
    </citation>
    <scope>NUCLEOTIDE SEQUENCE [LARGE SCALE GENOMIC DNA]</scope>
    <source>
        <strain evidence="12">JCM 19134</strain>
    </source>
</reference>
<dbReference type="GO" id="GO:0005829">
    <property type="term" value="C:cytosol"/>
    <property type="evidence" value="ECO:0007669"/>
    <property type="project" value="TreeGrafter"/>
</dbReference>
<feature type="domain" description="Pterin-binding" evidence="10">
    <location>
        <begin position="18"/>
        <end position="276"/>
    </location>
</feature>
<evidence type="ECO:0000256" key="3">
    <source>
        <dbReference type="ARBA" id="ARBA00004763"/>
    </source>
</evidence>
<comment type="function">
    <text evidence="9">Catalyzes the condensation of para-aminobenzoate (pABA) with 6-hydroxymethyl-7,8-dihydropterin diphosphate (DHPt-PP) to form 7,8-dihydropteroate (H2Pte), the immediate precursor of folate derivatives.</text>
</comment>
<dbReference type="AlphaFoldDB" id="A0AAV3U8V5"/>
<dbReference type="PROSITE" id="PS00792">
    <property type="entry name" value="DHPS_1"/>
    <property type="match status" value="1"/>
</dbReference>
<dbReference type="GO" id="GO:0046654">
    <property type="term" value="P:tetrahydrofolate biosynthetic process"/>
    <property type="evidence" value="ECO:0007669"/>
    <property type="project" value="TreeGrafter"/>
</dbReference>
<dbReference type="EMBL" id="BAABLX010000078">
    <property type="protein sequence ID" value="GAA4959817.1"/>
    <property type="molecule type" value="Genomic_DNA"/>
</dbReference>
<comment type="catalytic activity">
    <reaction evidence="1">
        <text>(7,8-dihydropterin-6-yl)methyl diphosphate + 4-aminobenzoate = 7,8-dihydropteroate + diphosphate</text>
        <dbReference type="Rhea" id="RHEA:19949"/>
        <dbReference type="ChEBI" id="CHEBI:17836"/>
        <dbReference type="ChEBI" id="CHEBI:17839"/>
        <dbReference type="ChEBI" id="CHEBI:33019"/>
        <dbReference type="ChEBI" id="CHEBI:72950"/>
        <dbReference type="EC" id="2.5.1.15"/>
    </reaction>
</comment>
<organism evidence="11 12">
    <name type="scientific">Halioxenophilus aromaticivorans</name>
    <dbReference type="NCBI Taxonomy" id="1306992"/>
    <lineage>
        <taxon>Bacteria</taxon>
        <taxon>Pseudomonadati</taxon>
        <taxon>Pseudomonadota</taxon>
        <taxon>Gammaproteobacteria</taxon>
        <taxon>Alteromonadales</taxon>
        <taxon>Alteromonadaceae</taxon>
        <taxon>Halioxenophilus</taxon>
    </lineage>
</organism>
<comment type="cofactor">
    <cofactor evidence="2 9">
        <name>Mg(2+)</name>
        <dbReference type="ChEBI" id="CHEBI:18420"/>
    </cofactor>
</comment>
<evidence type="ECO:0000256" key="1">
    <source>
        <dbReference type="ARBA" id="ARBA00000012"/>
    </source>
</evidence>
<evidence type="ECO:0000256" key="4">
    <source>
        <dbReference type="ARBA" id="ARBA00012458"/>
    </source>
</evidence>
<dbReference type="PANTHER" id="PTHR20941">
    <property type="entry name" value="FOLATE SYNTHESIS PROTEINS"/>
    <property type="match status" value="1"/>
</dbReference>
<accession>A0AAV3U8V5</accession>
<evidence type="ECO:0000256" key="2">
    <source>
        <dbReference type="ARBA" id="ARBA00001946"/>
    </source>
</evidence>
<keyword evidence="8 9" id="KW-0289">Folate biosynthesis</keyword>
<name>A0AAV3U8V5_9ALTE</name>
<keyword evidence="12" id="KW-1185">Reference proteome</keyword>
<dbReference type="InterPro" id="IPR000489">
    <property type="entry name" value="Pterin-binding_dom"/>
</dbReference>
<comment type="similarity">
    <text evidence="9">Belongs to the DHPS family.</text>
</comment>
<dbReference type="GO" id="GO:0004156">
    <property type="term" value="F:dihydropteroate synthase activity"/>
    <property type="evidence" value="ECO:0007669"/>
    <property type="project" value="UniProtKB-EC"/>
</dbReference>